<organism evidence="1 2">
    <name type="scientific">Trichogramma brassicae</name>
    <dbReference type="NCBI Taxonomy" id="86971"/>
    <lineage>
        <taxon>Eukaryota</taxon>
        <taxon>Metazoa</taxon>
        <taxon>Ecdysozoa</taxon>
        <taxon>Arthropoda</taxon>
        <taxon>Hexapoda</taxon>
        <taxon>Insecta</taxon>
        <taxon>Pterygota</taxon>
        <taxon>Neoptera</taxon>
        <taxon>Endopterygota</taxon>
        <taxon>Hymenoptera</taxon>
        <taxon>Apocrita</taxon>
        <taxon>Proctotrupomorpha</taxon>
        <taxon>Chalcidoidea</taxon>
        <taxon>Trichogrammatidae</taxon>
        <taxon>Trichogramma</taxon>
    </lineage>
</organism>
<proteinExistence type="predicted"/>
<dbReference type="OrthoDB" id="7480128at2759"/>
<feature type="non-terminal residue" evidence="1">
    <location>
        <position position="87"/>
    </location>
</feature>
<dbReference type="EMBL" id="CADCXV010000992">
    <property type="protein sequence ID" value="CAB0039984.1"/>
    <property type="molecule type" value="Genomic_DNA"/>
</dbReference>
<reference evidence="1 2" key="1">
    <citation type="submission" date="2020-02" db="EMBL/GenBank/DDBJ databases">
        <authorList>
            <person name="Ferguson B K."/>
        </authorList>
    </citation>
    <scope>NUCLEOTIDE SEQUENCE [LARGE SCALE GENOMIC DNA]</scope>
</reference>
<evidence type="ECO:0000313" key="2">
    <source>
        <dbReference type="Proteomes" id="UP000479190"/>
    </source>
</evidence>
<sequence>MTQMMTGHEATGYYLCKIGECESEICRWCAPHDPGREKRECWRANRALEKSRAGLKLVGQRISGIMDLESYCLIRWTANEYALRPVV</sequence>
<dbReference type="AlphaFoldDB" id="A0A6H5INZ0"/>
<name>A0A6H5INZ0_9HYME</name>
<accession>A0A6H5INZ0</accession>
<evidence type="ECO:0000313" key="1">
    <source>
        <dbReference type="EMBL" id="CAB0039984.1"/>
    </source>
</evidence>
<dbReference type="Proteomes" id="UP000479190">
    <property type="component" value="Unassembled WGS sequence"/>
</dbReference>
<protein>
    <submittedName>
        <fullName evidence="1">Uncharacterized protein</fullName>
    </submittedName>
</protein>
<keyword evidence="2" id="KW-1185">Reference proteome</keyword>
<gene>
    <name evidence="1" type="ORF">TBRA_LOCUS11721</name>
</gene>